<evidence type="ECO:0000313" key="3">
    <source>
        <dbReference type="Proteomes" id="UP000095767"/>
    </source>
</evidence>
<reference evidence="2 3" key="1">
    <citation type="submission" date="2016-09" db="EMBL/GenBank/DDBJ databases">
        <title>The draft genome of Dichanthelium oligosanthes: A C3 panicoid grass species.</title>
        <authorList>
            <person name="Studer A.J."/>
            <person name="Schnable J.C."/>
            <person name="Brutnell T.P."/>
        </authorList>
    </citation>
    <scope>NUCLEOTIDE SEQUENCE [LARGE SCALE GENOMIC DNA]</scope>
    <source>
        <strain evidence="3">cv. Kellogg 1175</strain>
        <tissue evidence="2">Leaf</tissue>
    </source>
</reference>
<dbReference type="OrthoDB" id="657759at2759"/>
<evidence type="ECO:0000313" key="2">
    <source>
        <dbReference type="EMBL" id="OEL19163.1"/>
    </source>
</evidence>
<accession>A0A1E5V1W5</accession>
<protein>
    <recommendedName>
        <fullName evidence="1">F-box associated beta-propeller type 3 domain-containing protein</fullName>
    </recommendedName>
</protein>
<proteinExistence type="predicted"/>
<organism evidence="2 3">
    <name type="scientific">Dichanthelium oligosanthes</name>
    <dbReference type="NCBI Taxonomy" id="888268"/>
    <lineage>
        <taxon>Eukaryota</taxon>
        <taxon>Viridiplantae</taxon>
        <taxon>Streptophyta</taxon>
        <taxon>Embryophyta</taxon>
        <taxon>Tracheophyta</taxon>
        <taxon>Spermatophyta</taxon>
        <taxon>Magnoliopsida</taxon>
        <taxon>Liliopsida</taxon>
        <taxon>Poales</taxon>
        <taxon>Poaceae</taxon>
        <taxon>PACMAD clade</taxon>
        <taxon>Panicoideae</taxon>
        <taxon>Panicodae</taxon>
        <taxon>Paniceae</taxon>
        <taxon>Dichantheliinae</taxon>
        <taxon>Dichanthelium</taxon>
    </lineage>
</organism>
<dbReference type="Pfam" id="PF08268">
    <property type="entry name" value="FBA_3"/>
    <property type="match status" value="1"/>
</dbReference>
<gene>
    <name evidence="2" type="ORF">BAE44_0019817</name>
</gene>
<evidence type="ECO:0000259" key="1">
    <source>
        <dbReference type="Pfam" id="PF08268"/>
    </source>
</evidence>
<dbReference type="Proteomes" id="UP000095767">
    <property type="component" value="Unassembled WGS sequence"/>
</dbReference>
<feature type="domain" description="F-box associated beta-propeller type 3" evidence="1">
    <location>
        <begin position="7"/>
        <end position="77"/>
    </location>
</feature>
<dbReference type="InterPro" id="IPR013187">
    <property type="entry name" value="F-box-assoc_dom_typ3"/>
</dbReference>
<sequence length="131" mass="14005">MVAAAVSSQIFVCNPATKELVALPAGTPDYCYDCQKVGFGVDPTNSKYKVVRCFEPYCNEDMTNYSIGCETFTLGSRASKPVADPPYLVPSIGALASPRPPKPCCALACTMRSSPCSPLLRAWGWQTLAAT</sequence>
<name>A0A1E5V1W5_9POAL</name>
<keyword evidence="3" id="KW-1185">Reference proteome</keyword>
<dbReference type="EMBL" id="LWDX02054490">
    <property type="protein sequence ID" value="OEL19163.1"/>
    <property type="molecule type" value="Genomic_DNA"/>
</dbReference>
<comment type="caution">
    <text evidence="2">The sequence shown here is derived from an EMBL/GenBank/DDBJ whole genome shotgun (WGS) entry which is preliminary data.</text>
</comment>
<dbReference type="AlphaFoldDB" id="A0A1E5V1W5"/>